<organism evidence="1 2">
    <name type="scientific">Salmonella enterica subsp. enterica serovar Dublin str. UC16</name>
    <dbReference type="NCBI Taxonomy" id="1192688"/>
    <lineage>
        <taxon>Bacteria</taxon>
        <taxon>Pseudomonadati</taxon>
        <taxon>Pseudomonadota</taxon>
        <taxon>Gammaproteobacteria</taxon>
        <taxon>Enterobacterales</taxon>
        <taxon>Enterobacteriaceae</taxon>
        <taxon>Salmonella</taxon>
    </lineage>
</organism>
<dbReference type="AlphaFoldDB" id="M7RNT8"/>
<reference evidence="1 2" key="1">
    <citation type="submission" date="2013-02" db="EMBL/GenBank/DDBJ databases">
        <authorList>
            <person name="McClelland M."/>
            <person name="Porwollik S."/>
            <person name="Desai P."/>
            <person name="Cheng P."/>
            <person name="Wollam A."/>
            <person name="Pepin K."/>
            <person name="Bhonagiri V."/>
            <person name="Fulton L."/>
            <person name="Fulton R."/>
            <person name="Delehaunty K."/>
            <person name="Fronick C."/>
            <person name="Godfrey J."/>
            <person name="Waligorski J."/>
            <person name="Appelbaum E."/>
            <person name="Tomlinson C."/>
            <person name="Warren W."/>
            <person name="Sodergren E."/>
            <person name="Weinstock G."/>
            <person name="Wilson R.K."/>
        </authorList>
    </citation>
    <scope>NUCLEOTIDE SEQUENCE [LARGE SCALE GENOMIC DNA]</scope>
    <source>
        <strain evidence="1 2">UC16</strain>
    </source>
</reference>
<protein>
    <submittedName>
        <fullName evidence="1">Uncharacterized protein</fullName>
    </submittedName>
</protein>
<evidence type="ECO:0000313" key="2">
    <source>
        <dbReference type="Proteomes" id="UP000013259"/>
    </source>
</evidence>
<comment type="caution">
    <text evidence="1">The sequence shown here is derived from an EMBL/GenBank/DDBJ whole genome shotgun (WGS) entry which is preliminary data.</text>
</comment>
<gene>
    <name evidence="1" type="ORF">A670_01349</name>
</gene>
<evidence type="ECO:0000313" key="1">
    <source>
        <dbReference type="EMBL" id="EMR53403.1"/>
    </source>
</evidence>
<dbReference type="HOGENOM" id="CLU_3276322_0_0_6"/>
<dbReference type="EMBL" id="APMR01000025">
    <property type="protein sequence ID" value="EMR53403.1"/>
    <property type="molecule type" value="Genomic_DNA"/>
</dbReference>
<proteinExistence type="predicted"/>
<dbReference type="Proteomes" id="UP000013259">
    <property type="component" value="Unassembled WGS sequence"/>
</dbReference>
<sequence length="41" mass="4631">MGRNAERRPDKAEPPSGNRLCLKWGFLINYPDGWTQGQGTL</sequence>
<accession>M7RNT8</accession>
<dbReference type="PATRIC" id="fig|1192688.3.peg.1296"/>
<name>M7RNT8_SALDU</name>